<reference evidence="1 2" key="1">
    <citation type="submission" date="2017-10" db="EMBL/GenBank/DDBJ databases">
        <title>Comparative genomics in systemic dimorphic fungi from Ajellomycetaceae.</title>
        <authorList>
            <person name="Munoz J.F."/>
            <person name="Mcewen J.G."/>
            <person name="Clay O.K."/>
            <person name="Cuomo C.A."/>
        </authorList>
    </citation>
    <scope>NUCLEOTIDE SEQUENCE [LARGE SCALE GENOMIC DNA]</scope>
    <source>
        <strain evidence="1 2">UAMH4076</strain>
    </source>
</reference>
<evidence type="ECO:0000313" key="2">
    <source>
        <dbReference type="Proteomes" id="UP000226031"/>
    </source>
</evidence>
<keyword evidence="2" id="KW-1185">Reference proteome</keyword>
<protein>
    <submittedName>
        <fullName evidence="1">Uncharacterized protein</fullName>
    </submittedName>
</protein>
<proteinExistence type="predicted"/>
<organism evidence="1 2">
    <name type="scientific">[Emmonsia] crescens</name>
    <dbReference type="NCBI Taxonomy" id="73230"/>
    <lineage>
        <taxon>Eukaryota</taxon>
        <taxon>Fungi</taxon>
        <taxon>Dikarya</taxon>
        <taxon>Ascomycota</taxon>
        <taxon>Pezizomycotina</taxon>
        <taxon>Eurotiomycetes</taxon>
        <taxon>Eurotiomycetidae</taxon>
        <taxon>Onygenales</taxon>
        <taxon>Ajellomycetaceae</taxon>
        <taxon>Emergomyces</taxon>
    </lineage>
</organism>
<comment type="caution">
    <text evidence="1">The sequence shown here is derived from an EMBL/GenBank/DDBJ whole genome shotgun (WGS) entry which is preliminary data.</text>
</comment>
<evidence type="ECO:0000313" key="1">
    <source>
        <dbReference type="EMBL" id="PGH32539.1"/>
    </source>
</evidence>
<sequence length="133" mass="15245">MVAPLCRVARKNRESMDPRRNFAAAWVLFCEKQSLFNNQSPHTVADEHYLSAFPTLNQDSQLKSPWLVEQSEAKWSPKIVVDFVKFRKAEALNVARDEICPGGGLPSGEGYLILVWVRRSIENWLAVIHFRFA</sequence>
<dbReference type="Proteomes" id="UP000226031">
    <property type="component" value="Unassembled WGS sequence"/>
</dbReference>
<name>A0A2B7ZH81_9EURO</name>
<gene>
    <name evidence="1" type="ORF">GX50_04644</name>
</gene>
<accession>A0A2B7ZH81</accession>
<dbReference type="AlphaFoldDB" id="A0A2B7ZH81"/>
<dbReference type="EMBL" id="PDND01000089">
    <property type="protein sequence ID" value="PGH32539.1"/>
    <property type="molecule type" value="Genomic_DNA"/>
</dbReference>